<protein>
    <recommendedName>
        <fullName evidence="6">TVP38/TMEM64 family membrane protein</fullName>
    </recommendedName>
</protein>
<feature type="transmembrane region" description="Helical" evidence="6">
    <location>
        <begin position="155"/>
        <end position="175"/>
    </location>
</feature>
<dbReference type="InterPro" id="IPR015414">
    <property type="entry name" value="TMEM64"/>
</dbReference>
<proteinExistence type="inferred from homology"/>
<comment type="caution">
    <text evidence="6">Lacks conserved residue(s) required for the propagation of feature annotation.</text>
</comment>
<evidence type="ECO:0000256" key="5">
    <source>
        <dbReference type="ARBA" id="ARBA00023136"/>
    </source>
</evidence>
<dbReference type="PANTHER" id="PTHR12677:SF59">
    <property type="entry name" value="GOLGI APPARATUS MEMBRANE PROTEIN TVP38-RELATED"/>
    <property type="match status" value="1"/>
</dbReference>
<keyword evidence="3 6" id="KW-0812">Transmembrane</keyword>
<evidence type="ECO:0000256" key="1">
    <source>
        <dbReference type="ARBA" id="ARBA00004651"/>
    </source>
</evidence>
<evidence type="ECO:0000256" key="4">
    <source>
        <dbReference type="ARBA" id="ARBA00022989"/>
    </source>
</evidence>
<feature type="transmembrane region" description="Helical" evidence="6">
    <location>
        <begin position="51"/>
        <end position="76"/>
    </location>
</feature>
<comment type="subcellular location">
    <subcellularLocation>
        <location evidence="1 6">Cell membrane</location>
        <topology evidence="1 6">Multi-pass membrane protein</topology>
    </subcellularLocation>
</comment>
<comment type="caution">
    <text evidence="7">The sequence shown here is derived from an EMBL/GenBank/DDBJ whole genome shotgun (WGS) entry which is preliminary data.</text>
</comment>
<keyword evidence="5 6" id="KW-0472">Membrane</keyword>
<evidence type="ECO:0000313" key="8">
    <source>
        <dbReference type="Proteomes" id="UP001371305"/>
    </source>
</evidence>
<accession>A0ABU9B1Z7</accession>
<dbReference type="RefSeq" id="WP_341407825.1">
    <property type="nucleotide sequence ID" value="NZ_JBBUKT010000015.1"/>
</dbReference>
<comment type="similarity">
    <text evidence="6">Belongs to the TVP38/TMEM64 family.</text>
</comment>
<organism evidence="7 8">
    <name type="scientific">Luteolibacter soli</name>
    <dbReference type="NCBI Taxonomy" id="3135280"/>
    <lineage>
        <taxon>Bacteria</taxon>
        <taxon>Pseudomonadati</taxon>
        <taxon>Verrucomicrobiota</taxon>
        <taxon>Verrucomicrobiia</taxon>
        <taxon>Verrucomicrobiales</taxon>
        <taxon>Verrucomicrobiaceae</taxon>
        <taxon>Luteolibacter</taxon>
    </lineage>
</organism>
<sequence length="228" mass="24708">MKRLLHRHRHLLALVVVGLLALGILGRYVAPDHPLASLHEWLDLVLQKTRGLPLAVFIVAAGTLPLVGVPIVPLYLMAGAVYLPLYGLPVSFGAMMIALLINLVISHSLARWMRPFVERMVARFGFTMPRLGRLSVWKVILLVRITPGAPLMAQNYLLALAGVPLLPFLLVSLPVESMICGGYMAMGKSFATGHWGWLVGGGGAVIFVLLATMLVREHLAGADSNKSL</sequence>
<evidence type="ECO:0000256" key="2">
    <source>
        <dbReference type="ARBA" id="ARBA00022475"/>
    </source>
</evidence>
<keyword evidence="8" id="KW-1185">Reference proteome</keyword>
<keyword evidence="2 6" id="KW-1003">Cell membrane</keyword>
<dbReference type="EMBL" id="JBBUKT010000015">
    <property type="protein sequence ID" value="MEK7954059.1"/>
    <property type="molecule type" value="Genomic_DNA"/>
</dbReference>
<keyword evidence="4 6" id="KW-1133">Transmembrane helix</keyword>
<reference evidence="7 8" key="1">
    <citation type="submission" date="2024-04" db="EMBL/GenBank/DDBJ databases">
        <title>Luteolibacter sp. isolated from soil.</title>
        <authorList>
            <person name="An J."/>
        </authorList>
    </citation>
    <scope>NUCLEOTIDE SEQUENCE [LARGE SCALE GENOMIC DNA]</scope>
    <source>
        <strain evidence="7 8">Y139</strain>
    </source>
</reference>
<evidence type="ECO:0000256" key="6">
    <source>
        <dbReference type="RuleBase" id="RU366058"/>
    </source>
</evidence>
<evidence type="ECO:0000313" key="7">
    <source>
        <dbReference type="EMBL" id="MEK7954059.1"/>
    </source>
</evidence>
<dbReference type="PANTHER" id="PTHR12677">
    <property type="entry name" value="GOLGI APPARATUS MEMBRANE PROTEIN TVP38-RELATED"/>
    <property type="match status" value="1"/>
</dbReference>
<feature type="transmembrane region" description="Helical" evidence="6">
    <location>
        <begin position="83"/>
        <end position="105"/>
    </location>
</feature>
<feature type="transmembrane region" description="Helical" evidence="6">
    <location>
        <begin position="195"/>
        <end position="215"/>
    </location>
</feature>
<name>A0ABU9B1Z7_9BACT</name>
<gene>
    <name evidence="7" type="ORF">WKV53_26320</name>
</gene>
<evidence type="ECO:0000256" key="3">
    <source>
        <dbReference type="ARBA" id="ARBA00022692"/>
    </source>
</evidence>
<dbReference type="Proteomes" id="UP001371305">
    <property type="component" value="Unassembled WGS sequence"/>
</dbReference>